<proteinExistence type="inferred from homology"/>
<dbReference type="PANTHER" id="PTHR21716">
    <property type="entry name" value="TRANSMEMBRANE PROTEIN"/>
    <property type="match status" value="1"/>
</dbReference>
<comment type="subcellular location">
    <subcellularLocation>
        <location evidence="1">Cell membrane</location>
        <topology evidence="1">Multi-pass membrane protein</topology>
    </subcellularLocation>
</comment>
<dbReference type="RefSeq" id="WP_157992913.1">
    <property type="nucleotide sequence ID" value="NZ_LR217713.1"/>
</dbReference>
<keyword evidence="7 8" id="KW-0472">Membrane</keyword>
<feature type="transmembrane region" description="Helical" evidence="8">
    <location>
        <begin position="65"/>
        <end position="86"/>
    </location>
</feature>
<feature type="transmembrane region" description="Helical" evidence="8">
    <location>
        <begin position="247"/>
        <end position="271"/>
    </location>
</feature>
<evidence type="ECO:0000256" key="1">
    <source>
        <dbReference type="ARBA" id="ARBA00004651"/>
    </source>
</evidence>
<evidence type="ECO:0000256" key="5">
    <source>
        <dbReference type="ARBA" id="ARBA00022692"/>
    </source>
</evidence>
<dbReference type="GO" id="GO:0005886">
    <property type="term" value="C:plasma membrane"/>
    <property type="evidence" value="ECO:0007669"/>
    <property type="project" value="UniProtKB-SubCell"/>
</dbReference>
<dbReference type="GeneID" id="66304682"/>
<dbReference type="OrthoDB" id="5298283at2"/>
<dbReference type="PANTHER" id="PTHR21716:SF67">
    <property type="entry name" value="TRANSPORT PROTEIN YDIK-RELATED"/>
    <property type="match status" value="1"/>
</dbReference>
<organism evidence="9 10">
    <name type="scientific">Candidatus Erwinia haradaeae</name>
    <dbReference type="NCBI Taxonomy" id="1922217"/>
    <lineage>
        <taxon>Bacteria</taxon>
        <taxon>Pseudomonadati</taxon>
        <taxon>Pseudomonadota</taxon>
        <taxon>Gammaproteobacteria</taxon>
        <taxon>Enterobacterales</taxon>
        <taxon>Erwiniaceae</taxon>
        <taxon>Erwinia</taxon>
    </lineage>
</organism>
<reference evidence="9 10" key="1">
    <citation type="submission" date="2019-02" db="EMBL/GenBank/DDBJ databases">
        <authorList>
            <person name="Manzano-Marin A."/>
            <person name="Manzano-Marin A."/>
        </authorList>
    </citation>
    <scope>NUCLEOTIDE SEQUENCE [LARGE SCALE GENOMIC DNA]</scope>
    <source>
        <strain evidence="9 10">ErCicurvipes</strain>
    </source>
</reference>
<dbReference type="InterPro" id="IPR002549">
    <property type="entry name" value="AI-2E-like"/>
</dbReference>
<keyword evidence="3" id="KW-0813">Transport</keyword>
<accession>A0A451D8C6</accession>
<dbReference type="NCBIfam" id="NF008216">
    <property type="entry name" value="PRK10983.1"/>
    <property type="match status" value="1"/>
</dbReference>
<feature type="transmembrane region" description="Helical" evidence="8">
    <location>
        <begin position="12"/>
        <end position="31"/>
    </location>
</feature>
<protein>
    <submittedName>
        <fullName evidence="9">Transport protein YdiK, partial</fullName>
    </submittedName>
</protein>
<comment type="similarity">
    <text evidence="2">Belongs to the autoinducer-2 exporter (AI-2E) (TC 2.A.86) family.</text>
</comment>
<dbReference type="Pfam" id="PF01594">
    <property type="entry name" value="AI-2E_transport"/>
    <property type="match status" value="1"/>
</dbReference>
<keyword evidence="4" id="KW-1003">Cell membrane</keyword>
<feature type="transmembrane region" description="Helical" evidence="8">
    <location>
        <begin position="37"/>
        <end position="53"/>
    </location>
</feature>
<feature type="transmembrane region" description="Helical" evidence="8">
    <location>
        <begin position="277"/>
        <end position="295"/>
    </location>
</feature>
<evidence type="ECO:0000256" key="2">
    <source>
        <dbReference type="ARBA" id="ARBA00009773"/>
    </source>
</evidence>
<feature type="transmembrane region" description="Helical" evidence="8">
    <location>
        <begin position="307"/>
        <end position="329"/>
    </location>
</feature>
<evidence type="ECO:0000256" key="6">
    <source>
        <dbReference type="ARBA" id="ARBA00022989"/>
    </source>
</evidence>
<evidence type="ECO:0000313" key="9">
    <source>
        <dbReference type="EMBL" id="VFP82067.1"/>
    </source>
</evidence>
<evidence type="ECO:0000256" key="7">
    <source>
        <dbReference type="ARBA" id="ARBA00023136"/>
    </source>
</evidence>
<sequence>MEKIKSNSDWHKTILSLLCFFLMITTCLWILKPFLVGFTWASIIVIATWPFMLKTQHVLYGRRSLAVITMVFVLILIFIIPLVLLINSLVENGGIIIDWIRSKHIQFPELSYLQDYPLIGKKLYIIYHYLIDGSSAILVNQIQPYIGRTTSFFFTQAGHIGQFMIDLGMMLLFSIPLYWHGEEVSHRIHHLIVRLSYCRGDKSVIFVVQAIRAVALGVVVTALVQGILGGIGLSISGIPFSSMLTIFMILSCLVQLGPLIILVPAVIWLYWINNTTGGTILLIWSCLVGVIDNILRPLLIRKRADLPITLIFFGIIGGVLAFGIIGLFIGPVVLAISYRVICSWIEETPSPPHHR</sequence>
<gene>
    <name evidence="9" type="primary">ydiK</name>
    <name evidence="9" type="ORF">ERCICURV3402_404</name>
</gene>
<keyword evidence="5 8" id="KW-0812">Transmembrane</keyword>
<evidence type="ECO:0000256" key="8">
    <source>
        <dbReference type="SAM" id="Phobius"/>
    </source>
</evidence>
<dbReference type="Proteomes" id="UP000294441">
    <property type="component" value="Chromosome 1"/>
</dbReference>
<name>A0A451D8C6_9GAMM</name>
<keyword evidence="6 8" id="KW-1133">Transmembrane helix</keyword>
<dbReference type="EMBL" id="LR217713">
    <property type="protein sequence ID" value="VFP82067.1"/>
    <property type="molecule type" value="Genomic_DNA"/>
</dbReference>
<dbReference type="AlphaFoldDB" id="A0A451D8C6"/>
<feature type="transmembrane region" description="Helical" evidence="8">
    <location>
        <begin position="163"/>
        <end position="181"/>
    </location>
</feature>
<evidence type="ECO:0000256" key="4">
    <source>
        <dbReference type="ARBA" id="ARBA00022475"/>
    </source>
</evidence>
<feature type="transmembrane region" description="Helical" evidence="8">
    <location>
        <begin position="210"/>
        <end position="235"/>
    </location>
</feature>
<evidence type="ECO:0000256" key="3">
    <source>
        <dbReference type="ARBA" id="ARBA00022448"/>
    </source>
</evidence>
<evidence type="ECO:0000313" key="10">
    <source>
        <dbReference type="Proteomes" id="UP000294441"/>
    </source>
</evidence>